<dbReference type="RefSeq" id="WP_109655219.1">
    <property type="nucleotide sequence ID" value="NZ_CP029145.1"/>
</dbReference>
<evidence type="ECO:0000313" key="2">
    <source>
        <dbReference type="Proteomes" id="UP000245999"/>
    </source>
</evidence>
<keyword evidence="2" id="KW-1185">Reference proteome</keyword>
<evidence type="ECO:0000313" key="1">
    <source>
        <dbReference type="EMBL" id="AWM32117.1"/>
    </source>
</evidence>
<name>A0A2Z3GK86_9BACT</name>
<gene>
    <name evidence="1" type="ORF">DDQ68_04495</name>
</gene>
<proteinExistence type="predicted"/>
<dbReference type="Proteomes" id="UP000245999">
    <property type="component" value="Chromosome"/>
</dbReference>
<organism evidence="1 2">
    <name type="scientific">Hymenobacter nivis</name>
    <dbReference type="NCBI Taxonomy" id="1850093"/>
    <lineage>
        <taxon>Bacteria</taxon>
        <taxon>Pseudomonadati</taxon>
        <taxon>Bacteroidota</taxon>
        <taxon>Cytophagia</taxon>
        <taxon>Cytophagales</taxon>
        <taxon>Hymenobacteraceae</taxon>
        <taxon>Hymenobacter</taxon>
    </lineage>
</organism>
<dbReference type="KEGG" id="hnv:DDQ68_04495"/>
<sequence>MSLSADETVARLKNYETENQRLVADGEYPGLWTEVVLLGDNNLGVASVEPNGDDATESDGFAVEPAVYAKLSELPSFVPDNRMDLAAYGRGQRQVELAAVIAALQS</sequence>
<dbReference type="AlphaFoldDB" id="A0A2Z3GK86"/>
<reference evidence="2" key="1">
    <citation type="submission" date="2018-04" db="EMBL/GenBank/DDBJ databases">
        <title>Complete genome of Antarctic heterotrophic bacterium Hymenobacter nivis.</title>
        <authorList>
            <person name="Terashima M."/>
        </authorList>
    </citation>
    <scope>NUCLEOTIDE SEQUENCE [LARGE SCALE GENOMIC DNA]</scope>
    <source>
        <strain evidence="2">NBRC 111535</strain>
    </source>
</reference>
<dbReference type="EMBL" id="CP029145">
    <property type="protein sequence ID" value="AWM32117.1"/>
    <property type="molecule type" value="Genomic_DNA"/>
</dbReference>
<protein>
    <submittedName>
        <fullName evidence="1">Uncharacterized protein</fullName>
    </submittedName>
</protein>
<accession>A0A2Z3GK86</accession>